<comment type="cofactor">
    <cofactor evidence="1 6">
        <name>pyridoxal 5'-phosphate</name>
        <dbReference type="ChEBI" id="CHEBI:597326"/>
    </cofactor>
</comment>
<sequence>MKLFFSLLAAFLAGSNASPSVLPRQSSVRLAVSPNCGTLAGAPASVNAGLKDLSSFDTIVAFGDSYTSGGVADGSALAPADIVPPNPSAGGRISNGKLWVENLANVAGATLHDYAINGSVIDAMEFQMSSPLRQQKDFLGQVNSYLSSRTRPVNPDTTLFVVFVGTRDYENREDLTFQNFSLTTGAISYAIADLTFSSGVKNFLFVDNYGRGEKTSDGEAYKQALFDALKDAKAQMGISFAFADLYPIWNGVLGSNPGYEAFGFTSPGACIVDQSLNDACDDPDHTFYWISEYPSASTHSIMAEYVEKVITQFRKAGYQAIDRICDYYYELQQSKFPVVSQVEPGYLRPLLPSAAPDAGEDFQQIADDYQKYIVPGYTHWQHPSFFGYFPTGFSFEGLLGDLYSSSVSNPGFNWAASPSCTELESIVLDWAAQMFGLSPAFLNSSGTGGSCIQNTASDSALVAIIAARSTYTAQFPDAKLEDLVIYTTTQTHSLGVKSAMVLGLSTRALEVKREDKFSLRGDTLRTALEEDRKKGKKPFILIATVGTTSSGAVDNLAEIKEVVLDYPELKIHVDAAWAGLSLVCPEYRDKFYLNEINEIADSYSTNFHKMGLVNFDTSPLWVRNRKYLTDALDVNPPFLRTAAGDAGTTIEYRNWHIGLGRRYRSVKLWFVLRGYGVEGFQKYIRKLVSLRERFVEHVSSSDLLQLVAPPSLALAVFRIEPKQPNEALPEESLNNLNRLFYGRISARKEVLLTQTVLDGSFCIRFSVGSPRTQEEHVDKAFEILTHEARLAIESWKQDAAPSLD</sequence>
<dbReference type="Proteomes" id="UP000559256">
    <property type="component" value="Unassembled WGS sequence"/>
</dbReference>
<comment type="caution">
    <text evidence="8">The sequence shown here is derived from an EMBL/GenBank/DDBJ whole genome shotgun (WGS) entry which is preliminary data.</text>
</comment>
<dbReference type="InterPro" id="IPR015424">
    <property type="entry name" value="PyrdxlP-dep_Trfase"/>
</dbReference>
<dbReference type="InterPro" id="IPR036514">
    <property type="entry name" value="SGNH_hydro_sf"/>
</dbReference>
<dbReference type="InterPro" id="IPR001087">
    <property type="entry name" value="GDSL"/>
</dbReference>
<dbReference type="GO" id="GO:0016788">
    <property type="term" value="F:hydrolase activity, acting on ester bonds"/>
    <property type="evidence" value="ECO:0007669"/>
    <property type="project" value="InterPro"/>
</dbReference>
<dbReference type="GO" id="GO:0005737">
    <property type="term" value="C:cytoplasm"/>
    <property type="evidence" value="ECO:0007669"/>
    <property type="project" value="TreeGrafter"/>
</dbReference>
<dbReference type="Gene3D" id="3.40.50.1110">
    <property type="entry name" value="SGNH hydrolase"/>
    <property type="match status" value="1"/>
</dbReference>
<evidence type="ECO:0000313" key="9">
    <source>
        <dbReference type="Proteomes" id="UP000559256"/>
    </source>
</evidence>
<dbReference type="GO" id="GO:0019752">
    <property type="term" value="P:carboxylic acid metabolic process"/>
    <property type="evidence" value="ECO:0007669"/>
    <property type="project" value="InterPro"/>
</dbReference>
<keyword evidence="4 6" id="KW-0663">Pyridoxal phosphate</keyword>
<evidence type="ECO:0000256" key="6">
    <source>
        <dbReference type="PIRSR" id="PIRSR602129-50"/>
    </source>
</evidence>
<keyword evidence="7" id="KW-0732">Signal</keyword>
<dbReference type="InterPro" id="IPR010977">
    <property type="entry name" value="Aromatic_deC"/>
</dbReference>
<dbReference type="InterPro" id="IPR015422">
    <property type="entry name" value="PyrdxlP-dep_Trfase_small"/>
</dbReference>
<comment type="similarity">
    <text evidence="2">Belongs to the group II decarboxylase family.</text>
</comment>
<feature type="modified residue" description="N6-(pyridoxal phosphate)lysine" evidence="6">
    <location>
        <position position="609"/>
    </location>
</feature>
<dbReference type="InterPro" id="IPR002129">
    <property type="entry name" value="PyrdxlP-dep_de-COase"/>
</dbReference>
<dbReference type="Gene3D" id="3.40.640.10">
    <property type="entry name" value="Type I PLP-dependent aspartate aminotransferase-like (Major domain)"/>
    <property type="match status" value="1"/>
</dbReference>
<dbReference type="SUPFAM" id="SSF53383">
    <property type="entry name" value="PLP-dependent transferases"/>
    <property type="match status" value="1"/>
</dbReference>
<evidence type="ECO:0000256" key="5">
    <source>
        <dbReference type="ARBA" id="ARBA00023239"/>
    </source>
</evidence>
<dbReference type="Pfam" id="PF00282">
    <property type="entry name" value="Pyridoxal_deC"/>
    <property type="match status" value="1"/>
</dbReference>
<evidence type="ECO:0000313" key="8">
    <source>
        <dbReference type="EMBL" id="KAF5345346.1"/>
    </source>
</evidence>
<dbReference type="GO" id="GO:0006520">
    <property type="term" value="P:amino acid metabolic process"/>
    <property type="evidence" value="ECO:0007669"/>
    <property type="project" value="InterPro"/>
</dbReference>
<dbReference type="InterPro" id="IPR015421">
    <property type="entry name" value="PyrdxlP-dep_Trfase_major"/>
</dbReference>
<organism evidence="8 9">
    <name type="scientific">Tetrapyrgos nigripes</name>
    <dbReference type="NCBI Taxonomy" id="182062"/>
    <lineage>
        <taxon>Eukaryota</taxon>
        <taxon>Fungi</taxon>
        <taxon>Dikarya</taxon>
        <taxon>Basidiomycota</taxon>
        <taxon>Agaricomycotina</taxon>
        <taxon>Agaricomycetes</taxon>
        <taxon>Agaricomycetidae</taxon>
        <taxon>Agaricales</taxon>
        <taxon>Marasmiineae</taxon>
        <taxon>Marasmiaceae</taxon>
        <taxon>Tetrapyrgos</taxon>
    </lineage>
</organism>
<dbReference type="AlphaFoldDB" id="A0A8H5CQR1"/>
<evidence type="ECO:0000256" key="4">
    <source>
        <dbReference type="ARBA" id="ARBA00022898"/>
    </source>
</evidence>
<protein>
    <submittedName>
        <fullName evidence="8">Uncharacterized protein</fullName>
    </submittedName>
</protein>
<proteinExistence type="inferred from homology"/>
<feature type="chain" id="PRO_5034349490" evidence="7">
    <location>
        <begin position="18"/>
        <end position="804"/>
    </location>
</feature>
<dbReference type="GO" id="GO:0030170">
    <property type="term" value="F:pyridoxal phosphate binding"/>
    <property type="evidence" value="ECO:0007669"/>
    <property type="project" value="InterPro"/>
</dbReference>
<dbReference type="PANTHER" id="PTHR11999">
    <property type="entry name" value="GROUP II PYRIDOXAL-5-PHOSPHATE DECARBOXYLASE"/>
    <property type="match status" value="1"/>
</dbReference>
<evidence type="ECO:0000256" key="7">
    <source>
        <dbReference type="SAM" id="SignalP"/>
    </source>
</evidence>
<dbReference type="PANTHER" id="PTHR11999:SF70">
    <property type="entry name" value="MIP05841P"/>
    <property type="match status" value="1"/>
</dbReference>
<dbReference type="GO" id="GO:0016831">
    <property type="term" value="F:carboxy-lyase activity"/>
    <property type="evidence" value="ECO:0007669"/>
    <property type="project" value="UniProtKB-KW"/>
</dbReference>
<dbReference type="SUPFAM" id="SSF52266">
    <property type="entry name" value="SGNH hydrolase"/>
    <property type="match status" value="1"/>
</dbReference>
<evidence type="ECO:0000256" key="2">
    <source>
        <dbReference type="ARBA" id="ARBA00009533"/>
    </source>
</evidence>
<dbReference type="EMBL" id="JAACJM010000113">
    <property type="protein sequence ID" value="KAF5345346.1"/>
    <property type="molecule type" value="Genomic_DNA"/>
</dbReference>
<dbReference type="Gene3D" id="3.90.1150.10">
    <property type="entry name" value="Aspartate Aminotransferase, domain 1"/>
    <property type="match status" value="1"/>
</dbReference>
<name>A0A8H5CQR1_9AGAR</name>
<keyword evidence="9" id="KW-1185">Reference proteome</keyword>
<dbReference type="OrthoDB" id="639767at2759"/>
<evidence type="ECO:0000256" key="3">
    <source>
        <dbReference type="ARBA" id="ARBA00022793"/>
    </source>
</evidence>
<dbReference type="Pfam" id="PF00657">
    <property type="entry name" value="Lipase_GDSL"/>
    <property type="match status" value="1"/>
</dbReference>
<gene>
    <name evidence="8" type="ORF">D9758_008462</name>
</gene>
<evidence type="ECO:0000256" key="1">
    <source>
        <dbReference type="ARBA" id="ARBA00001933"/>
    </source>
</evidence>
<dbReference type="PRINTS" id="PR00800">
    <property type="entry name" value="YHDCRBOXLASE"/>
</dbReference>
<reference evidence="8 9" key="1">
    <citation type="journal article" date="2020" name="ISME J.">
        <title>Uncovering the hidden diversity of litter-decomposition mechanisms in mushroom-forming fungi.</title>
        <authorList>
            <person name="Floudas D."/>
            <person name="Bentzer J."/>
            <person name="Ahren D."/>
            <person name="Johansson T."/>
            <person name="Persson P."/>
            <person name="Tunlid A."/>
        </authorList>
    </citation>
    <scope>NUCLEOTIDE SEQUENCE [LARGE SCALE GENOMIC DNA]</scope>
    <source>
        <strain evidence="8 9">CBS 291.85</strain>
    </source>
</reference>
<accession>A0A8H5CQR1</accession>
<feature type="signal peptide" evidence="7">
    <location>
        <begin position="1"/>
        <end position="17"/>
    </location>
</feature>
<keyword evidence="3" id="KW-0210">Decarboxylase</keyword>
<dbReference type="Gene3D" id="1.20.1340.10">
    <property type="entry name" value="dopa decarboxylase, N-terminal domain"/>
    <property type="match status" value="1"/>
</dbReference>
<keyword evidence="5" id="KW-0456">Lyase</keyword>